<dbReference type="Gene3D" id="3.50.50.100">
    <property type="match status" value="1"/>
</dbReference>
<evidence type="ECO:0000313" key="7">
    <source>
        <dbReference type="Proteomes" id="UP001610563"/>
    </source>
</evidence>
<dbReference type="PANTHER" id="PTHR43735:SF3">
    <property type="entry name" value="FERROPTOSIS SUPPRESSOR PROTEIN 1"/>
    <property type="match status" value="1"/>
</dbReference>
<comment type="similarity">
    <text evidence="1">Belongs to the FAD-dependent oxidoreductase family.</text>
</comment>
<dbReference type="PRINTS" id="PR00368">
    <property type="entry name" value="FADPNR"/>
</dbReference>
<dbReference type="Proteomes" id="UP001610563">
    <property type="component" value="Unassembled WGS sequence"/>
</dbReference>
<feature type="domain" description="FAD/NAD(P)-binding" evidence="5">
    <location>
        <begin position="12"/>
        <end position="325"/>
    </location>
</feature>
<dbReference type="EMBL" id="JBFTWV010000140">
    <property type="protein sequence ID" value="KAL2785574.1"/>
    <property type="molecule type" value="Genomic_DNA"/>
</dbReference>
<gene>
    <name evidence="6" type="ORF">BJX66DRAFT_314489</name>
</gene>
<comment type="caution">
    <text evidence="6">The sequence shown here is derived from an EMBL/GenBank/DDBJ whole genome shotgun (WGS) entry which is preliminary data.</text>
</comment>
<evidence type="ECO:0000256" key="3">
    <source>
        <dbReference type="ARBA" id="ARBA00022827"/>
    </source>
</evidence>
<evidence type="ECO:0000313" key="6">
    <source>
        <dbReference type="EMBL" id="KAL2785574.1"/>
    </source>
</evidence>
<organism evidence="6 7">
    <name type="scientific">Aspergillus keveii</name>
    <dbReference type="NCBI Taxonomy" id="714993"/>
    <lineage>
        <taxon>Eukaryota</taxon>
        <taxon>Fungi</taxon>
        <taxon>Dikarya</taxon>
        <taxon>Ascomycota</taxon>
        <taxon>Pezizomycotina</taxon>
        <taxon>Eurotiomycetes</taxon>
        <taxon>Eurotiomycetidae</taxon>
        <taxon>Eurotiales</taxon>
        <taxon>Aspergillaceae</taxon>
        <taxon>Aspergillus</taxon>
        <taxon>Aspergillus subgen. Nidulantes</taxon>
    </lineage>
</organism>
<reference evidence="6 7" key="1">
    <citation type="submission" date="2024-07" db="EMBL/GenBank/DDBJ databases">
        <title>Section-level genome sequencing and comparative genomics of Aspergillus sections Usti and Cavernicolus.</title>
        <authorList>
            <consortium name="Lawrence Berkeley National Laboratory"/>
            <person name="Nybo J.L."/>
            <person name="Vesth T.C."/>
            <person name="Theobald S."/>
            <person name="Frisvad J.C."/>
            <person name="Larsen T.O."/>
            <person name="Kjaerboelling I."/>
            <person name="Rothschild-Mancinelli K."/>
            <person name="Lyhne E.K."/>
            <person name="Kogle M.E."/>
            <person name="Barry K."/>
            <person name="Clum A."/>
            <person name="Na H."/>
            <person name="Ledsgaard L."/>
            <person name="Lin J."/>
            <person name="Lipzen A."/>
            <person name="Kuo A."/>
            <person name="Riley R."/>
            <person name="Mondo S."/>
            <person name="Labutti K."/>
            <person name="Haridas S."/>
            <person name="Pangalinan J."/>
            <person name="Salamov A.A."/>
            <person name="Simmons B.A."/>
            <person name="Magnuson J.K."/>
            <person name="Chen J."/>
            <person name="Drula E."/>
            <person name="Henrissat B."/>
            <person name="Wiebenga A."/>
            <person name="Lubbers R.J."/>
            <person name="Gomes A.C."/>
            <person name="Makela M.R."/>
            <person name="Stajich J."/>
            <person name="Grigoriev I.V."/>
            <person name="Mortensen U.H."/>
            <person name="De Vries R.P."/>
            <person name="Baker S.E."/>
            <person name="Andersen M.R."/>
        </authorList>
    </citation>
    <scope>NUCLEOTIDE SEQUENCE [LARGE SCALE GENOMIC DNA]</scope>
    <source>
        <strain evidence="6 7">CBS 209.92</strain>
    </source>
</reference>
<dbReference type="SUPFAM" id="SSF51905">
    <property type="entry name" value="FAD/NAD(P)-binding domain"/>
    <property type="match status" value="1"/>
</dbReference>
<keyword evidence="2" id="KW-0285">Flavoprotein</keyword>
<sequence length="421" mass="44746">MATSTPTTAQKTILVLGGSYGGTGVAHSTLKHIIPKLPSPETYTVVLVSSSREIIVRPAFPRALISDSFFDQTKLWTDLEAGFKQYGDKFKFVHGIATAFDAEARVVTVSPKDGGESEEVKIEYHALVIATGSSTPSPLLSLNSGGRDELKVHWNAFRTALPTAKSIIIAGGGPVGIETAGELGEHLNGRAGFFASKLSDPKVKITVISKDTEILPVMRPALAQAAEGYLAKVGVEVVKGVSVESVSPSEAGRKGEEVTAKTEVTLSDGKTMQADLFIPAYGTVPNTGFVPEVLRAKDGRVETNSKTLRVDKAGDRVYAVGDASNYARPAVHIMMDAVPVLAANLKRDLLIAAGQTPPGDDRLLTADEGETQLVPIGRSKGVGAFKGTKLPSFFVWLFKGRDYFVGMTGGMWSGQNWAKDI</sequence>
<evidence type="ECO:0000256" key="4">
    <source>
        <dbReference type="ARBA" id="ARBA00023002"/>
    </source>
</evidence>
<keyword evidence="7" id="KW-1185">Reference proteome</keyword>
<dbReference type="PRINTS" id="PR00411">
    <property type="entry name" value="PNDRDTASEI"/>
</dbReference>
<name>A0ABR4FQM4_9EURO</name>
<dbReference type="InterPro" id="IPR036188">
    <property type="entry name" value="FAD/NAD-bd_sf"/>
</dbReference>
<keyword evidence="4" id="KW-0560">Oxidoreductase</keyword>
<dbReference type="InterPro" id="IPR023753">
    <property type="entry name" value="FAD/NAD-binding_dom"/>
</dbReference>
<evidence type="ECO:0000256" key="2">
    <source>
        <dbReference type="ARBA" id="ARBA00022630"/>
    </source>
</evidence>
<dbReference type="PANTHER" id="PTHR43735">
    <property type="entry name" value="APOPTOSIS-INDUCING FACTOR 1"/>
    <property type="match status" value="1"/>
</dbReference>
<evidence type="ECO:0000256" key="1">
    <source>
        <dbReference type="ARBA" id="ARBA00006442"/>
    </source>
</evidence>
<accession>A0ABR4FQM4</accession>
<keyword evidence="3" id="KW-0274">FAD</keyword>
<evidence type="ECO:0000259" key="5">
    <source>
        <dbReference type="Pfam" id="PF07992"/>
    </source>
</evidence>
<proteinExistence type="inferred from homology"/>
<protein>
    <recommendedName>
        <fullName evidence="5">FAD/NAD(P)-binding domain-containing protein</fullName>
    </recommendedName>
</protein>
<dbReference type="Pfam" id="PF07992">
    <property type="entry name" value="Pyr_redox_2"/>
    <property type="match status" value="1"/>
</dbReference>